<dbReference type="InterPro" id="IPR011990">
    <property type="entry name" value="TPR-like_helical_dom_sf"/>
</dbReference>
<feature type="signal peptide" evidence="4">
    <location>
        <begin position="1"/>
        <end position="25"/>
    </location>
</feature>
<keyword evidence="6" id="KW-1185">Reference proteome</keyword>
<dbReference type="PROSITE" id="PS50293">
    <property type="entry name" value="TPR_REGION"/>
    <property type="match status" value="1"/>
</dbReference>
<keyword evidence="1" id="KW-0677">Repeat</keyword>
<sequence>MRFRHTALGLLFAAGLSAYSLPVSAAGSGWDNQSSPELKEAVKLIKGEKYTEALPLLTKVTAEDPKNADAFNMLGYSLRKLGNKDDALSNYTKALEINPRHRGANAYLGELYLEMNQPNKALERLEILDESCFFGCDEYSELKTAIEKYKSNQ</sequence>
<evidence type="ECO:0000313" key="5">
    <source>
        <dbReference type="EMBL" id="MCZ4282246.1"/>
    </source>
</evidence>
<dbReference type="Gene3D" id="1.25.40.10">
    <property type="entry name" value="Tetratricopeptide repeat domain"/>
    <property type="match status" value="1"/>
</dbReference>
<reference evidence="5" key="1">
    <citation type="submission" date="2022-12" db="EMBL/GenBank/DDBJ databases">
        <title>Bacterial isolates from different developmental stages of Nematostella vectensis.</title>
        <authorList>
            <person name="Fraune S."/>
        </authorList>
    </citation>
    <scope>NUCLEOTIDE SEQUENCE</scope>
    <source>
        <strain evidence="5">G21630-S1</strain>
    </source>
</reference>
<dbReference type="PROSITE" id="PS50005">
    <property type="entry name" value="TPR"/>
    <property type="match status" value="1"/>
</dbReference>
<dbReference type="Proteomes" id="UP001069802">
    <property type="component" value="Unassembled WGS sequence"/>
</dbReference>
<dbReference type="RefSeq" id="WP_269424396.1">
    <property type="nucleotide sequence ID" value="NZ_JAPWGY010000006.1"/>
</dbReference>
<evidence type="ECO:0000256" key="1">
    <source>
        <dbReference type="ARBA" id="ARBA00022737"/>
    </source>
</evidence>
<feature type="chain" id="PRO_5046862057" evidence="4">
    <location>
        <begin position="26"/>
        <end position="153"/>
    </location>
</feature>
<dbReference type="EMBL" id="JAPWGY010000006">
    <property type="protein sequence ID" value="MCZ4282246.1"/>
    <property type="molecule type" value="Genomic_DNA"/>
</dbReference>
<proteinExistence type="predicted"/>
<keyword evidence="2 3" id="KW-0802">TPR repeat</keyword>
<dbReference type="Pfam" id="PF00515">
    <property type="entry name" value="TPR_1"/>
    <property type="match status" value="1"/>
</dbReference>
<comment type="caution">
    <text evidence="5">The sequence shown here is derived from an EMBL/GenBank/DDBJ whole genome shotgun (WGS) entry which is preliminary data.</text>
</comment>
<evidence type="ECO:0000256" key="3">
    <source>
        <dbReference type="PROSITE-ProRule" id="PRU00339"/>
    </source>
</evidence>
<dbReference type="PANTHER" id="PTHR44858">
    <property type="entry name" value="TETRATRICOPEPTIDE REPEAT PROTEIN 6"/>
    <property type="match status" value="1"/>
</dbReference>
<protein>
    <submittedName>
        <fullName evidence="5">Tetratricopeptide repeat protein</fullName>
    </submittedName>
</protein>
<dbReference type="PANTHER" id="PTHR44858:SF1">
    <property type="entry name" value="UDP-N-ACETYLGLUCOSAMINE--PEPTIDE N-ACETYLGLUCOSAMINYLTRANSFERASE SPINDLY-RELATED"/>
    <property type="match status" value="1"/>
</dbReference>
<dbReference type="InterPro" id="IPR050498">
    <property type="entry name" value="Ycf3"/>
</dbReference>
<organism evidence="5 6">
    <name type="scientific">Kiloniella laminariae</name>
    <dbReference type="NCBI Taxonomy" id="454162"/>
    <lineage>
        <taxon>Bacteria</taxon>
        <taxon>Pseudomonadati</taxon>
        <taxon>Pseudomonadota</taxon>
        <taxon>Alphaproteobacteria</taxon>
        <taxon>Rhodospirillales</taxon>
        <taxon>Kiloniellaceae</taxon>
        <taxon>Kiloniella</taxon>
    </lineage>
</organism>
<dbReference type="SMART" id="SM00028">
    <property type="entry name" value="TPR"/>
    <property type="match status" value="2"/>
</dbReference>
<accession>A0ABT4LMG0</accession>
<dbReference type="InterPro" id="IPR019734">
    <property type="entry name" value="TPR_rpt"/>
</dbReference>
<evidence type="ECO:0000256" key="4">
    <source>
        <dbReference type="SAM" id="SignalP"/>
    </source>
</evidence>
<gene>
    <name evidence="5" type="ORF">O4H49_15770</name>
</gene>
<dbReference type="SUPFAM" id="SSF48452">
    <property type="entry name" value="TPR-like"/>
    <property type="match status" value="1"/>
</dbReference>
<evidence type="ECO:0000313" key="6">
    <source>
        <dbReference type="Proteomes" id="UP001069802"/>
    </source>
</evidence>
<name>A0ABT4LMG0_9PROT</name>
<evidence type="ECO:0000256" key="2">
    <source>
        <dbReference type="ARBA" id="ARBA00022803"/>
    </source>
</evidence>
<keyword evidence="4" id="KW-0732">Signal</keyword>
<feature type="repeat" description="TPR" evidence="3">
    <location>
        <begin position="68"/>
        <end position="101"/>
    </location>
</feature>